<dbReference type="GO" id="GO:0005524">
    <property type="term" value="F:ATP binding"/>
    <property type="evidence" value="ECO:0007669"/>
    <property type="project" value="UniProtKB-KW"/>
</dbReference>
<dbReference type="InterPro" id="IPR014721">
    <property type="entry name" value="Ribsml_uS5_D2-typ_fold_subgr"/>
</dbReference>
<dbReference type="Gene3D" id="3.40.50.300">
    <property type="entry name" value="P-loop containing nucleotide triphosphate hydrolases"/>
    <property type="match status" value="1"/>
</dbReference>
<gene>
    <name evidence="5" type="ORF">PUP29_02060</name>
</gene>
<dbReference type="InterPro" id="IPR003593">
    <property type="entry name" value="AAA+_ATPase"/>
</dbReference>
<dbReference type="InterPro" id="IPR001208">
    <property type="entry name" value="MCM_dom"/>
</dbReference>
<dbReference type="PRINTS" id="PR01657">
    <property type="entry name" value="MCMFAMILY"/>
</dbReference>
<keyword evidence="3" id="KW-0067">ATP-binding</keyword>
<dbReference type="Pfam" id="PF01078">
    <property type="entry name" value="Mg_chelatase"/>
    <property type="match status" value="1"/>
</dbReference>
<evidence type="ECO:0000256" key="3">
    <source>
        <dbReference type="ARBA" id="ARBA00022840"/>
    </source>
</evidence>
<dbReference type="PANTHER" id="PTHR32039">
    <property type="entry name" value="MAGNESIUM-CHELATASE SUBUNIT CHLI"/>
    <property type="match status" value="1"/>
</dbReference>
<dbReference type="Pfam" id="PF13335">
    <property type="entry name" value="Mg_chelatase_C"/>
    <property type="match status" value="1"/>
</dbReference>
<dbReference type="SUPFAM" id="SSF52540">
    <property type="entry name" value="P-loop containing nucleoside triphosphate hydrolases"/>
    <property type="match status" value="1"/>
</dbReference>
<dbReference type="InterPro" id="IPR004482">
    <property type="entry name" value="Mg_chelat-rel"/>
</dbReference>
<evidence type="ECO:0000256" key="2">
    <source>
        <dbReference type="ARBA" id="ARBA00022741"/>
    </source>
</evidence>
<dbReference type="InterPro" id="IPR025158">
    <property type="entry name" value="Mg_chelat-rel_C"/>
</dbReference>
<dbReference type="Pfam" id="PF13541">
    <property type="entry name" value="ChlI"/>
    <property type="match status" value="1"/>
</dbReference>
<organism evidence="5">
    <name type="scientific">Christensenella massiliensis</name>
    <dbReference type="NCBI Taxonomy" id="1805714"/>
    <lineage>
        <taxon>Bacteria</taxon>
        <taxon>Bacillati</taxon>
        <taxon>Bacillota</taxon>
        <taxon>Clostridia</taxon>
        <taxon>Christensenellales</taxon>
        <taxon>Christensenellaceae</taxon>
        <taxon>Christensenella</taxon>
    </lineage>
</organism>
<dbReference type="AlphaFoldDB" id="A0AAU8AA34"/>
<evidence type="ECO:0000256" key="1">
    <source>
        <dbReference type="ARBA" id="ARBA00006354"/>
    </source>
</evidence>
<dbReference type="InterPro" id="IPR045006">
    <property type="entry name" value="CHLI-like"/>
</dbReference>
<dbReference type="RefSeq" id="WP_079547480.1">
    <property type="nucleotide sequence ID" value="NZ_CP117826.1"/>
</dbReference>
<evidence type="ECO:0000313" key="5">
    <source>
        <dbReference type="EMBL" id="XCC62730.1"/>
    </source>
</evidence>
<keyword evidence="2" id="KW-0547">Nucleotide-binding</keyword>
<dbReference type="InterPro" id="IPR000523">
    <property type="entry name" value="Mg_chelatse_chII-like_cat_dom"/>
</dbReference>
<sequence>MLAKVLSFGLQGLEGYPVLVEADVYNGLPAYELVGLPDTAVKESKERVRSAIKNSGFEYPAKRITVNLAPADMKKEGPLYDLAIAVGLLAASDQVLPDFLKYMVIFGELSLNGDVRPVNGILPLVIEARKRGFNLMVVPYENAREASYINDVRILPVRNLRELSKILNKQEKPVFDSVSQWKAPEHQSPDIDFSMIKGQEKAKRAMEIAAAGGHNILLIGPPGSGKSMLAKSLPGILPDFTFEEALEVTKIHSIAGELRSQNQEIVCRRPFRSPHHTSSAAAVIGGGAKSRPGEISLAHRGVLYFDELPEFNRALLEALRQPLEDGIISISRANAKVSYPADFMFVASMNPCPCGNFGSEDAECRCSPGQIARYLSRISGPLLDRIDLHIEVDRVRYDDIRSKKAQESSAEVRTRVNEARRLQNERYREIRKFCNAQLSSGQIGKYCEVEPQAETLLKSAYEKLKLSARSYTRVVLVARTIADLERSKTVQAAHVAEAIQYRTLDRKYWGNSFHD</sequence>
<accession>A0AAU8AA34</accession>
<feature type="domain" description="AAA+ ATPase" evidence="4">
    <location>
        <begin position="212"/>
        <end position="396"/>
    </location>
</feature>
<dbReference type="EMBL" id="CP117826">
    <property type="protein sequence ID" value="XCC62730.1"/>
    <property type="molecule type" value="Genomic_DNA"/>
</dbReference>
<comment type="similarity">
    <text evidence="1">Belongs to the Mg-chelatase subunits D/I family. ComM subfamily.</text>
</comment>
<dbReference type="InterPro" id="IPR020568">
    <property type="entry name" value="Ribosomal_Su5_D2-typ_SF"/>
</dbReference>
<protein>
    <submittedName>
        <fullName evidence="5">YifB family Mg chelatase-like AAA ATPase</fullName>
    </submittedName>
</protein>
<dbReference type="NCBIfam" id="TIGR00368">
    <property type="entry name" value="YifB family Mg chelatase-like AAA ATPase"/>
    <property type="match status" value="1"/>
</dbReference>
<name>A0AAU8AA34_9FIRM</name>
<dbReference type="SMART" id="SM00382">
    <property type="entry name" value="AAA"/>
    <property type="match status" value="1"/>
</dbReference>
<dbReference type="Gene3D" id="3.30.230.10">
    <property type="match status" value="1"/>
</dbReference>
<dbReference type="PANTHER" id="PTHR32039:SF7">
    <property type="entry name" value="COMPETENCE PROTEIN COMM"/>
    <property type="match status" value="1"/>
</dbReference>
<dbReference type="InterPro" id="IPR027417">
    <property type="entry name" value="P-loop_NTPase"/>
</dbReference>
<proteinExistence type="inferred from homology"/>
<dbReference type="GO" id="GO:0003677">
    <property type="term" value="F:DNA binding"/>
    <property type="evidence" value="ECO:0007669"/>
    <property type="project" value="InterPro"/>
</dbReference>
<reference evidence="5" key="1">
    <citation type="submission" date="2023-02" db="EMBL/GenBank/DDBJ databases">
        <title>Gut commensal Christensenella minuta modulates host metabolism via a new class of secondary bile acids.</title>
        <authorList>
            <person name="Liu C."/>
        </authorList>
    </citation>
    <scope>NUCLEOTIDE SEQUENCE</scope>
    <source>
        <strain evidence="5">CA70</strain>
    </source>
</reference>
<dbReference type="SUPFAM" id="SSF54211">
    <property type="entry name" value="Ribosomal protein S5 domain 2-like"/>
    <property type="match status" value="1"/>
</dbReference>
<evidence type="ECO:0000259" key="4">
    <source>
        <dbReference type="SMART" id="SM00382"/>
    </source>
</evidence>